<dbReference type="GO" id="GO:0016787">
    <property type="term" value="F:hydrolase activity"/>
    <property type="evidence" value="ECO:0007669"/>
    <property type="project" value="UniProtKB-KW"/>
</dbReference>
<dbReference type="Pfam" id="PF01557">
    <property type="entry name" value="FAA_hydrolase"/>
    <property type="match status" value="1"/>
</dbReference>
<name>A0A9E6UNC8_9HYPH</name>
<dbReference type="EMBL" id="CP081869">
    <property type="protein sequence ID" value="QZO00931.1"/>
    <property type="molecule type" value="Genomic_DNA"/>
</dbReference>
<keyword evidence="1" id="KW-0456">Lyase</keyword>
<evidence type="ECO:0000313" key="4">
    <source>
        <dbReference type="Proteomes" id="UP000825701"/>
    </source>
</evidence>
<dbReference type="InterPro" id="IPR036663">
    <property type="entry name" value="Fumarylacetoacetase_C_sf"/>
</dbReference>
<keyword evidence="4" id="KW-1185">Reference proteome</keyword>
<dbReference type="PANTHER" id="PTHR30143:SF0">
    <property type="entry name" value="2-KETO-4-PENTENOATE HYDRATASE"/>
    <property type="match status" value="1"/>
</dbReference>
<dbReference type="GO" id="GO:0005737">
    <property type="term" value="C:cytoplasm"/>
    <property type="evidence" value="ECO:0007669"/>
    <property type="project" value="TreeGrafter"/>
</dbReference>
<organism evidence="3 4">
    <name type="scientific">Chenggangzhangella methanolivorans</name>
    <dbReference type="NCBI Taxonomy" id="1437009"/>
    <lineage>
        <taxon>Bacteria</taxon>
        <taxon>Pseudomonadati</taxon>
        <taxon>Pseudomonadota</taxon>
        <taxon>Alphaproteobacteria</taxon>
        <taxon>Hyphomicrobiales</taxon>
        <taxon>Methylopilaceae</taxon>
        <taxon>Chenggangzhangella</taxon>
    </lineage>
</organism>
<feature type="domain" description="Fumarylacetoacetase-like C-terminal" evidence="2">
    <location>
        <begin position="68"/>
        <end position="249"/>
    </location>
</feature>
<dbReference type="GO" id="GO:0008684">
    <property type="term" value="F:2-oxopent-4-enoate hydratase activity"/>
    <property type="evidence" value="ECO:0007669"/>
    <property type="project" value="TreeGrafter"/>
</dbReference>
<dbReference type="KEGG" id="cmet:K6K41_04755"/>
<reference evidence="3" key="1">
    <citation type="submission" date="2021-08" db="EMBL/GenBank/DDBJ databases">
        <authorList>
            <person name="Zhang H."/>
            <person name="Xu M."/>
            <person name="Yu Z."/>
            <person name="Yang L."/>
            <person name="Cai Y."/>
        </authorList>
    </citation>
    <scope>NUCLEOTIDE SEQUENCE</scope>
    <source>
        <strain evidence="3">CHL1</strain>
    </source>
</reference>
<keyword evidence="3" id="KW-0378">Hydrolase</keyword>
<dbReference type="InterPro" id="IPR011234">
    <property type="entry name" value="Fumarylacetoacetase-like_C"/>
</dbReference>
<dbReference type="AlphaFoldDB" id="A0A9E6UNC8"/>
<accession>A0A9E6UNC8</accession>
<dbReference type="Gene3D" id="3.90.850.10">
    <property type="entry name" value="Fumarylacetoacetase-like, C-terminal domain"/>
    <property type="match status" value="1"/>
</dbReference>
<dbReference type="SUPFAM" id="SSF56529">
    <property type="entry name" value="FAH"/>
    <property type="match status" value="1"/>
</dbReference>
<evidence type="ECO:0000256" key="1">
    <source>
        <dbReference type="ARBA" id="ARBA00023239"/>
    </source>
</evidence>
<dbReference type="RefSeq" id="WP_261404144.1">
    <property type="nucleotide sequence ID" value="NZ_CP081869.1"/>
</dbReference>
<dbReference type="InterPro" id="IPR050772">
    <property type="entry name" value="Hydratase-Decarb/MhpD_sf"/>
</dbReference>
<gene>
    <name evidence="3" type="ORF">K6K41_04755</name>
</gene>
<dbReference type="Proteomes" id="UP000825701">
    <property type="component" value="Chromosome"/>
</dbReference>
<evidence type="ECO:0000313" key="3">
    <source>
        <dbReference type="EMBL" id="QZO00931.1"/>
    </source>
</evidence>
<dbReference type="PANTHER" id="PTHR30143">
    <property type="entry name" value="ACID HYDRATASE"/>
    <property type="match status" value="1"/>
</dbReference>
<sequence length="255" mass="26702">MTASSDKIEQAAALLASARPPGAALEILPAELAPADAAEAWAVHQAFVAKSGPAVAWKVGASSPQAEIGVGEIAADTLHQSPARMPAAALRLWAVEAEIAVTLGRDLCPRETPYETEEVLAAVATWHAAIEVLDTAFAEWRGAPSLWKVADRQNHGALIVGPGTERRPEGPLGELPVRLKIDGAPAFEHRGGNNAGDPTWLLVALVNRLAKTDRWLKAGDVVTTGSATPFLQAKTGQRVAAEFDGLEAAELVVEA</sequence>
<evidence type="ECO:0000259" key="2">
    <source>
        <dbReference type="Pfam" id="PF01557"/>
    </source>
</evidence>
<proteinExistence type="predicted"/>
<protein>
    <submittedName>
        <fullName evidence="3">Fumarylacetoacetate hydrolase family protein</fullName>
    </submittedName>
</protein>